<dbReference type="PANTHER" id="PTHR43214">
    <property type="entry name" value="TWO-COMPONENT RESPONSE REGULATOR"/>
    <property type="match status" value="1"/>
</dbReference>
<feature type="domain" description="Response regulatory" evidence="5">
    <location>
        <begin position="7"/>
        <end position="122"/>
    </location>
</feature>
<gene>
    <name evidence="6" type="ORF">HNR61_005816</name>
</gene>
<dbReference type="Proteomes" id="UP000572680">
    <property type="component" value="Unassembled WGS sequence"/>
</dbReference>
<dbReference type="RefSeq" id="WP_182846271.1">
    <property type="nucleotide sequence ID" value="NZ_BAAALP010000001.1"/>
</dbReference>
<dbReference type="InterPro" id="IPR016032">
    <property type="entry name" value="Sig_transdc_resp-reg_C-effctor"/>
</dbReference>
<protein>
    <submittedName>
        <fullName evidence="6">DNA-binding NarL/FixJ family response regulator</fullName>
    </submittedName>
</protein>
<dbReference type="InterPro" id="IPR001789">
    <property type="entry name" value="Sig_transdc_resp-reg_receiver"/>
</dbReference>
<dbReference type="EMBL" id="JACJIA010000008">
    <property type="protein sequence ID" value="MBA8954162.1"/>
    <property type="molecule type" value="Genomic_DNA"/>
</dbReference>
<dbReference type="CDD" id="cd17535">
    <property type="entry name" value="REC_NarL-like"/>
    <property type="match status" value="1"/>
</dbReference>
<dbReference type="GO" id="GO:0006355">
    <property type="term" value="P:regulation of DNA-templated transcription"/>
    <property type="evidence" value="ECO:0007669"/>
    <property type="project" value="InterPro"/>
</dbReference>
<name>A0A7W3QP06_ACTNM</name>
<dbReference type="GO" id="GO:0003677">
    <property type="term" value="F:DNA binding"/>
    <property type="evidence" value="ECO:0007669"/>
    <property type="project" value="UniProtKB-KW"/>
</dbReference>
<dbReference type="Pfam" id="PF00196">
    <property type="entry name" value="GerE"/>
    <property type="match status" value="1"/>
</dbReference>
<sequence>MNDQVIRVLVAEARRAYRRAVRALLERAGDIAVVGEAEHADAALAQVLTGRPDVALVDLRLPGDGIAVVRRIVEAVPHARVLTLSGRAEKRPLLAAINAGACGYVLKGARSDELRRAIRQAHRGEAVIGPVLASHLAERASPAEAPVEPFPDLTGRERQVLDGMIRGLDNAAIATRLSLSPKTVRNISSSVMRKLDVHTRDEAVAIARATGLDRPGSS</sequence>
<dbReference type="InterPro" id="IPR000792">
    <property type="entry name" value="Tscrpt_reg_LuxR_C"/>
</dbReference>
<dbReference type="Pfam" id="PF00072">
    <property type="entry name" value="Response_reg"/>
    <property type="match status" value="1"/>
</dbReference>
<dbReference type="PROSITE" id="PS50043">
    <property type="entry name" value="HTH_LUXR_2"/>
    <property type="match status" value="1"/>
</dbReference>
<evidence type="ECO:0000313" key="7">
    <source>
        <dbReference type="Proteomes" id="UP000572680"/>
    </source>
</evidence>
<dbReference type="CDD" id="cd06170">
    <property type="entry name" value="LuxR_C_like"/>
    <property type="match status" value="1"/>
</dbReference>
<dbReference type="GO" id="GO:0000160">
    <property type="term" value="P:phosphorelay signal transduction system"/>
    <property type="evidence" value="ECO:0007669"/>
    <property type="project" value="InterPro"/>
</dbReference>
<dbReference type="PANTHER" id="PTHR43214:SF42">
    <property type="entry name" value="TRANSCRIPTIONAL REGULATORY PROTEIN DESR"/>
    <property type="match status" value="1"/>
</dbReference>
<keyword evidence="7" id="KW-1185">Reference proteome</keyword>
<dbReference type="AlphaFoldDB" id="A0A7W3QP06"/>
<evidence type="ECO:0000259" key="5">
    <source>
        <dbReference type="PROSITE" id="PS50110"/>
    </source>
</evidence>
<evidence type="ECO:0000259" key="4">
    <source>
        <dbReference type="PROSITE" id="PS50043"/>
    </source>
</evidence>
<dbReference type="SUPFAM" id="SSF52172">
    <property type="entry name" value="CheY-like"/>
    <property type="match status" value="1"/>
</dbReference>
<evidence type="ECO:0000256" key="2">
    <source>
        <dbReference type="ARBA" id="ARBA00023125"/>
    </source>
</evidence>
<dbReference type="PRINTS" id="PR00038">
    <property type="entry name" value="HTHLUXR"/>
</dbReference>
<keyword evidence="2 6" id="KW-0238">DNA-binding</keyword>
<dbReference type="Gene3D" id="3.40.50.2300">
    <property type="match status" value="1"/>
</dbReference>
<dbReference type="InterPro" id="IPR011006">
    <property type="entry name" value="CheY-like_superfamily"/>
</dbReference>
<evidence type="ECO:0000313" key="6">
    <source>
        <dbReference type="EMBL" id="MBA8954162.1"/>
    </source>
</evidence>
<dbReference type="SMART" id="SM00421">
    <property type="entry name" value="HTH_LUXR"/>
    <property type="match status" value="1"/>
</dbReference>
<organism evidence="6 7">
    <name type="scientific">Actinomadura namibiensis</name>
    <dbReference type="NCBI Taxonomy" id="182080"/>
    <lineage>
        <taxon>Bacteria</taxon>
        <taxon>Bacillati</taxon>
        <taxon>Actinomycetota</taxon>
        <taxon>Actinomycetes</taxon>
        <taxon>Streptosporangiales</taxon>
        <taxon>Thermomonosporaceae</taxon>
        <taxon>Actinomadura</taxon>
    </lineage>
</organism>
<accession>A0A7W3QP06</accession>
<reference evidence="6 7" key="1">
    <citation type="submission" date="2020-08" db="EMBL/GenBank/DDBJ databases">
        <title>Genomic Encyclopedia of Type Strains, Phase IV (KMG-IV): sequencing the most valuable type-strain genomes for metagenomic binning, comparative biology and taxonomic classification.</title>
        <authorList>
            <person name="Goeker M."/>
        </authorList>
    </citation>
    <scope>NUCLEOTIDE SEQUENCE [LARGE SCALE GENOMIC DNA]</scope>
    <source>
        <strain evidence="6 7">DSM 44197</strain>
    </source>
</reference>
<keyword evidence="1 3" id="KW-0597">Phosphoprotein</keyword>
<evidence type="ECO:0000256" key="3">
    <source>
        <dbReference type="PROSITE-ProRule" id="PRU00169"/>
    </source>
</evidence>
<dbReference type="InterPro" id="IPR039420">
    <property type="entry name" value="WalR-like"/>
</dbReference>
<dbReference type="PROSITE" id="PS50110">
    <property type="entry name" value="RESPONSE_REGULATORY"/>
    <property type="match status" value="1"/>
</dbReference>
<feature type="modified residue" description="4-aspartylphosphate" evidence="3">
    <location>
        <position position="58"/>
    </location>
</feature>
<proteinExistence type="predicted"/>
<dbReference type="PROSITE" id="PS00622">
    <property type="entry name" value="HTH_LUXR_1"/>
    <property type="match status" value="1"/>
</dbReference>
<dbReference type="SMART" id="SM00448">
    <property type="entry name" value="REC"/>
    <property type="match status" value="1"/>
</dbReference>
<evidence type="ECO:0000256" key="1">
    <source>
        <dbReference type="ARBA" id="ARBA00022553"/>
    </source>
</evidence>
<dbReference type="SUPFAM" id="SSF46894">
    <property type="entry name" value="C-terminal effector domain of the bipartite response regulators"/>
    <property type="match status" value="1"/>
</dbReference>
<feature type="domain" description="HTH luxR-type" evidence="4">
    <location>
        <begin position="146"/>
        <end position="211"/>
    </location>
</feature>
<dbReference type="InterPro" id="IPR058245">
    <property type="entry name" value="NreC/VraR/RcsB-like_REC"/>
</dbReference>
<comment type="caution">
    <text evidence="6">The sequence shown here is derived from an EMBL/GenBank/DDBJ whole genome shotgun (WGS) entry which is preliminary data.</text>
</comment>